<dbReference type="Gene3D" id="3.90.870.20">
    <property type="entry name" value="Carbamoyltransferase, C-terminal domain"/>
    <property type="match status" value="1"/>
</dbReference>
<comment type="similarity">
    <text evidence="1">Belongs to the NodU/CmcH family.</text>
</comment>
<comment type="caution">
    <text evidence="4">The sequence shown here is derived from an EMBL/GenBank/DDBJ whole genome shotgun (WGS) entry which is preliminary data.</text>
</comment>
<evidence type="ECO:0000259" key="2">
    <source>
        <dbReference type="Pfam" id="PF02543"/>
    </source>
</evidence>
<dbReference type="CDD" id="cd24098">
    <property type="entry name" value="ASKHA_NBD_TobZ_N"/>
    <property type="match status" value="1"/>
</dbReference>
<proteinExistence type="inferred from homology"/>
<feature type="domain" description="Carbamoyltransferase C-terminal" evidence="3">
    <location>
        <begin position="394"/>
        <end position="559"/>
    </location>
</feature>
<feature type="domain" description="Carbamoyltransferase" evidence="2">
    <location>
        <begin position="10"/>
        <end position="343"/>
    </location>
</feature>
<dbReference type="Gene3D" id="3.30.420.40">
    <property type="match status" value="2"/>
</dbReference>
<dbReference type="PANTHER" id="PTHR34847">
    <property type="entry name" value="NODULATION PROTEIN U"/>
    <property type="match status" value="1"/>
</dbReference>
<evidence type="ECO:0000256" key="1">
    <source>
        <dbReference type="ARBA" id="ARBA00006129"/>
    </source>
</evidence>
<dbReference type="Proteomes" id="UP000179014">
    <property type="component" value="Unassembled WGS sequence"/>
</dbReference>
<dbReference type="AlphaFoldDB" id="A0A1F6BUL5"/>
<dbReference type="STRING" id="1798474.A2118_02035"/>
<accession>A0A1F6BUL5</accession>
<protein>
    <recommendedName>
        <fullName evidence="6">Carbamoyltransferase</fullName>
    </recommendedName>
</protein>
<name>A0A1F6BUL5_9BACT</name>
<dbReference type="SUPFAM" id="SSF53067">
    <property type="entry name" value="Actin-like ATPase domain"/>
    <property type="match status" value="1"/>
</dbReference>
<dbReference type="PANTHER" id="PTHR34847:SF1">
    <property type="entry name" value="NODULATION PROTEIN U"/>
    <property type="match status" value="1"/>
</dbReference>
<dbReference type="Pfam" id="PF16861">
    <property type="entry name" value="Carbam_trans_C"/>
    <property type="match status" value="1"/>
</dbReference>
<gene>
    <name evidence="4" type="ORF">A2118_02035</name>
</gene>
<dbReference type="InterPro" id="IPR043129">
    <property type="entry name" value="ATPase_NBD"/>
</dbReference>
<dbReference type="InterPro" id="IPR003696">
    <property type="entry name" value="Carbtransf_dom"/>
</dbReference>
<reference evidence="4 5" key="1">
    <citation type="journal article" date="2016" name="Nat. Commun.">
        <title>Thousands of microbial genomes shed light on interconnected biogeochemical processes in an aquifer system.</title>
        <authorList>
            <person name="Anantharaman K."/>
            <person name="Brown C.T."/>
            <person name="Hug L.A."/>
            <person name="Sharon I."/>
            <person name="Castelle C.J."/>
            <person name="Probst A.J."/>
            <person name="Thomas B.C."/>
            <person name="Singh A."/>
            <person name="Wilkins M.J."/>
            <person name="Karaoz U."/>
            <person name="Brodie E.L."/>
            <person name="Williams K.H."/>
            <person name="Hubbard S.S."/>
            <person name="Banfield J.F."/>
        </authorList>
    </citation>
    <scope>NUCLEOTIDE SEQUENCE [LARGE SCALE GENOMIC DNA]</scope>
</reference>
<dbReference type="InterPro" id="IPR038152">
    <property type="entry name" value="Carbam_trans_C_sf"/>
</dbReference>
<evidence type="ECO:0008006" key="6">
    <source>
        <dbReference type="Google" id="ProtNLM"/>
    </source>
</evidence>
<dbReference type="Pfam" id="PF02543">
    <property type="entry name" value="Carbam_trans_N"/>
    <property type="match status" value="1"/>
</dbReference>
<dbReference type="EMBL" id="MFKN01000026">
    <property type="protein sequence ID" value="OGG40611.1"/>
    <property type="molecule type" value="Genomic_DNA"/>
</dbReference>
<sequence>MYILAYKDGHDPAACLMKDGEIVAAVEEERFSRVKHAPSQFPKESIAFCLRQAGITQEEVDYVVYARLTPLRTFAAVMLYYMRRPPRTILEARYALANLKLQVLGTLGQFRGRAGYQRIYPLFPKLPKVHTSFDHHLCHAASAYLLSPFEESLIITWDGKGEATSLSIGIGQGAGLSIKERRGIFDSLGLFYSAATKYLAFTPNDGEYKVMGLAPYGQRGVDVSDLIAPDERVGYRVNSDFVLYPLRGVEQNFERRFGPAAVRDMPISKEHQNFAWALQNALEQVGLSVAKMAQKKYPSKHLCLAGGVALNVKLNKVLRESGLFDDIFVQPAAGDNGLVLGAAALLYTKLTHKRPAPLTNLYLGPSYSDDEVAAVLREEGIVFHKSSDVIGETATLIKKGNVVAWFQGRMEFGPRSLGARSVLAHPGLAGMRDRINEKIKFREEFRPFCPSILAEHANELLGRAAPSPFMVLSFEATPVAKRLVPAVVHVDNTVRPQTVARDDSRYRALLERFYQETGVPALLNTSLNIRGEPIVENPHHVVEFFRKTHIDAIVVGDSIALRTDQSSQFSQTLNRGTLVTEY</sequence>
<evidence type="ECO:0000259" key="3">
    <source>
        <dbReference type="Pfam" id="PF16861"/>
    </source>
</evidence>
<dbReference type="GO" id="GO:0003824">
    <property type="term" value="F:catalytic activity"/>
    <property type="evidence" value="ECO:0007669"/>
    <property type="project" value="InterPro"/>
</dbReference>
<dbReference type="InterPro" id="IPR051338">
    <property type="entry name" value="NodU/CmcH_Carbamoyltrnsfr"/>
</dbReference>
<organism evidence="4 5">
    <name type="scientific">Candidatus Kaiserbacteria bacterium GWA2_50_9</name>
    <dbReference type="NCBI Taxonomy" id="1798474"/>
    <lineage>
        <taxon>Bacteria</taxon>
        <taxon>Candidatus Kaiseribacteriota</taxon>
    </lineage>
</organism>
<evidence type="ECO:0000313" key="5">
    <source>
        <dbReference type="Proteomes" id="UP000179014"/>
    </source>
</evidence>
<evidence type="ECO:0000313" key="4">
    <source>
        <dbReference type="EMBL" id="OGG40611.1"/>
    </source>
</evidence>
<dbReference type="InterPro" id="IPR031730">
    <property type="entry name" value="Carbam_trans_C"/>
</dbReference>